<organism evidence="3">
    <name type="scientific">Arabidopsis lyrata subsp. lyrata</name>
    <name type="common">Lyre-leaved rock-cress</name>
    <dbReference type="NCBI Taxonomy" id="81972"/>
    <lineage>
        <taxon>Eukaryota</taxon>
        <taxon>Viridiplantae</taxon>
        <taxon>Streptophyta</taxon>
        <taxon>Embryophyta</taxon>
        <taxon>Tracheophyta</taxon>
        <taxon>Spermatophyta</taxon>
        <taxon>Magnoliopsida</taxon>
        <taxon>eudicotyledons</taxon>
        <taxon>Gunneridae</taxon>
        <taxon>Pentapetalae</taxon>
        <taxon>rosids</taxon>
        <taxon>malvids</taxon>
        <taxon>Brassicales</taxon>
        <taxon>Brassicaceae</taxon>
        <taxon>Camelineae</taxon>
        <taxon>Arabidopsis</taxon>
    </lineage>
</organism>
<feature type="compositionally biased region" description="Basic and acidic residues" evidence="1">
    <location>
        <begin position="29"/>
        <end position="38"/>
    </location>
</feature>
<feature type="region of interest" description="Disordered" evidence="1">
    <location>
        <begin position="1"/>
        <end position="146"/>
    </location>
</feature>
<feature type="compositionally biased region" description="Basic residues" evidence="1">
    <location>
        <begin position="66"/>
        <end position="77"/>
    </location>
</feature>
<dbReference type="Proteomes" id="UP000008694">
    <property type="component" value="Unassembled WGS sequence"/>
</dbReference>
<dbReference type="EMBL" id="GL348715">
    <property type="protein sequence ID" value="EFH61842.1"/>
    <property type="molecule type" value="Genomic_DNA"/>
</dbReference>
<proteinExistence type="predicted"/>
<reference evidence="3" key="1">
    <citation type="journal article" date="2011" name="Nat. Genet.">
        <title>The Arabidopsis lyrata genome sequence and the basis of rapid genome size change.</title>
        <authorList>
            <person name="Hu T.T."/>
            <person name="Pattyn P."/>
            <person name="Bakker E.G."/>
            <person name="Cao J."/>
            <person name="Cheng J.-F."/>
            <person name="Clark R.M."/>
            <person name="Fahlgren N."/>
            <person name="Fawcett J.A."/>
            <person name="Grimwood J."/>
            <person name="Gundlach H."/>
            <person name="Haberer G."/>
            <person name="Hollister J.D."/>
            <person name="Ossowski S."/>
            <person name="Ottilar R.P."/>
            <person name="Salamov A.A."/>
            <person name="Schneeberger K."/>
            <person name="Spannagl M."/>
            <person name="Wang X."/>
            <person name="Yang L."/>
            <person name="Nasrallah M.E."/>
            <person name="Bergelson J."/>
            <person name="Carrington J.C."/>
            <person name="Gaut B.S."/>
            <person name="Schmutz J."/>
            <person name="Mayer K.F.X."/>
            <person name="Van de Peer Y."/>
            <person name="Grigoriev I.V."/>
            <person name="Nordborg M."/>
            <person name="Weigel D."/>
            <person name="Guo Y.-L."/>
        </authorList>
    </citation>
    <scope>NUCLEOTIDE SEQUENCE [LARGE SCALE GENOMIC DNA]</scope>
    <source>
        <strain evidence="3">cv. MN47</strain>
    </source>
</reference>
<name>D7L3F4_ARALL</name>
<gene>
    <name evidence="2" type="ORF">ARALYDRAFT_898894</name>
</gene>
<evidence type="ECO:0000313" key="3">
    <source>
        <dbReference type="Proteomes" id="UP000008694"/>
    </source>
</evidence>
<dbReference type="AlphaFoldDB" id="D7L3F4"/>
<feature type="compositionally biased region" description="Polar residues" evidence="1">
    <location>
        <begin position="80"/>
        <end position="111"/>
    </location>
</feature>
<feature type="compositionally biased region" description="Basic and acidic residues" evidence="1">
    <location>
        <begin position="112"/>
        <end position="121"/>
    </location>
</feature>
<evidence type="ECO:0000256" key="1">
    <source>
        <dbReference type="SAM" id="MobiDB-lite"/>
    </source>
</evidence>
<accession>D7L3F4</accession>
<dbReference type="Gramene" id="scaffold_302864.1">
    <property type="protein sequence ID" value="scaffold_302864.1"/>
    <property type="gene ID" value="scaffold_302864.1"/>
</dbReference>
<keyword evidence="3" id="KW-1185">Reference proteome</keyword>
<protein>
    <submittedName>
        <fullName evidence="2">Predicted protein</fullName>
    </submittedName>
</protein>
<sequence>MTTKAVAADPMDATGKLDKPNSNPNQTRTETKITDRRTTKTNRRTFNSTSRSERLTYSSEPESIRGGRRKSKKKMVCRKPTSSSNSGQRQPITPTQIPTKQGKILTTSQKTVETKREKQLLQRETSTGVVEATSHRSQAESTYSGG</sequence>
<dbReference type="HOGENOM" id="CLU_1808832_0_0_1"/>
<evidence type="ECO:0000313" key="2">
    <source>
        <dbReference type="EMBL" id="EFH61842.1"/>
    </source>
</evidence>